<evidence type="ECO:0000313" key="4">
    <source>
        <dbReference type="Proteomes" id="UP000789572"/>
    </source>
</evidence>
<keyword evidence="2" id="KW-0812">Transmembrane</keyword>
<feature type="transmembrane region" description="Helical" evidence="2">
    <location>
        <begin position="34"/>
        <end position="57"/>
    </location>
</feature>
<keyword evidence="2" id="KW-1133">Transmembrane helix</keyword>
<organism evidence="3 4">
    <name type="scientific">Paraglomus occultum</name>
    <dbReference type="NCBI Taxonomy" id="144539"/>
    <lineage>
        <taxon>Eukaryota</taxon>
        <taxon>Fungi</taxon>
        <taxon>Fungi incertae sedis</taxon>
        <taxon>Mucoromycota</taxon>
        <taxon>Glomeromycotina</taxon>
        <taxon>Glomeromycetes</taxon>
        <taxon>Paraglomerales</taxon>
        <taxon>Paraglomeraceae</taxon>
        <taxon>Paraglomus</taxon>
    </lineage>
</organism>
<name>A0A9N8ZIH3_9GLOM</name>
<proteinExistence type="predicted"/>
<dbReference type="EMBL" id="CAJVPJ010000217">
    <property type="protein sequence ID" value="CAG8496849.1"/>
    <property type="molecule type" value="Genomic_DNA"/>
</dbReference>
<feature type="region of interest" description="Disordered" evidence="1">
    <location>
        <begin position="59"/>
        <end position="119"/>
    </location>
</feature>
<protein>
    <submittedName>
        <fullName evidence="3">7512_t:CDS:1</fullName>
    </submittedName>
</protein>
<comment type="caution">
    <text evidence="3">The sequence shown here is derived from an EMBL/GenBank/DDBJ whole genome shotgun (WGS) entry which is preliminary data.</text>
</comment>
<feature type="compositionally biased region" description="Basic and acidic residues" evidence="1">
    <location>
        <begin position="70"/>
        <end position="119"/>
    </location>
</feature>
<evidence type="ECO:0000256" key="2">
    <source>
        <dbReference type="SAM" id="Phobius"/>
    </source>
</evidence>
<dbReference type="AlphaFoldDB" id="A0A9N8ZIH3"/>
<keyword evidence="2" id="KW-0472">Membrane</keyword>
<dbReference type="Proteomes" id="UP000789572">
    <property type="component" value="Unassembled WGS sequence"/>
</dbReference>
<keyword evidence="4" id="KW-1185">Reference proteome</keyword>
<accession>A0A9N8ZIH3</accession>
<reference evidence="3" key="1">
    <citation type="submission" date="2021-06" db="EMBL/GenBank/DDBJ databases">
        <authorList>
            <person name="Kallberg Y."/>
            <person name="Tangrot J."/>
            <person name="Rosling A."/>
        </authorList>
    </citation>
    <scope>NUCLEOTIDE SEQUENCE</scope>
    <source>
        <strain evidence="3">IA702</strain>
    </source>
</reference>
<feature type="transmembrane region" description="Helical" evidence="2">
    <location>
        <begin position="7"/>
        <end position="28"/>
    </location>
</feature>
<evidence type="ECO:0000313" key="3">
    <source>
        <dbReference type="EMBL" id="CAG8496849.1"/>
    </source>
</evidence>
<gene>
    <name evidence="3" type="ORF">POCULU_LOCUS2366</name>
</gene>
<evidence type="ECO:0000256" key="1">
    <source>
        <dbReference type="SAM" id="MobiDB-lite"/>
    </source>
</evidence>
<sequence>MKSLLDFLIALLVPFTTILSILFISAAFLLYCTIFFTISAILFIPLQIGKIITRLGFEEQQPRHRHSRNKRAEQSEHSRLTERRGREKSSNRRSLSEEQSRERPREPSRESLREYSQENLHHTQLQRIQRIQQLQAQLTRDINQLTQEQIDRVRTQRQPPQRQRTRGLLEQHLIQRTQRRLQQQ</sequence>